<protein>
    <submittedName>
        <fullName evidence="6">Homocysteine S-methyltransferase family protein</fullName>
    </submittedName>
</protein>
<dbReference type="InterPro" id="IPR036589">
    <property type="entry name" value="HCY_dom_sf"/>
</dbReference>
<dbReference type="GO" id="GO:0008270">
    <property type="term" value="F:zinc ion binding"/>
    <property type="evidence" value="ECO:0007669"/>
    <property type="project" value="InterPro"/>
</dbReference>
<organism evidence="6 7">
    <name type="scientific">Marinomonas primoryensis</name>
    <dbReference type="NCBI Taxonomy" id="178399"/>
    <lineage>
        <taxon>Bacteria</taxon>
        <taxon>Pseudomonadati</taxon>
        <taxon>Pseudomonadota</taxon>
        <taxon>Gammaproteobacteria</taxon>
        <taxon>Oceanospirillales</taxon>
        <taxon>Oceanospirillaceae</taxon>
        <taxon>Marinomonas</taxon>
    </lineage>
</organism>
<evidence type="ECO:0000256" key="3">
    <source>
        <dbReference type="PIRSR" id="PIRSR037505-2"/>
    </source>
</evidence>
<evidence type="ECO:0000256" key="4">
    <source>
        <dbReference type="PROSITE-ProRule" id="PRU00333"/>
    </source>
</evidence>
<dbReference type="InterPro" id="IPR017226">
    <property type="entry name" value="BHMT-like"/>
</dbReference>
<dbReference type="PIRSF" id="PIRSF037505">
    <property type="entry name" value="Betaine_HMT"/>
    <property type="match status" value="1"/>
</dbReference>
<evidence type="ECO:0000259" key="5">
    <source>
        <dbReference type="PROSITE" id="PS50970"/>
    </source>
</evidence>
<dbReference type="InterPro" id="IPR003726">
    <property type="entry name" value="HCY_dom"/>
</dbReference>
<sequence>MALIKFRHMKTEMSDLTRLKLTILDGGIGRELKRIGAPFSQPLWSAQALIEAPHYVTQAHQNFIQAGAEIITVNSYACVPFHLGEARYQQQGAALARQAAIIAKEAASHTKEDQNKTPQTVLVAGSLPPPLGSYRPDLFEQQSALDILTTLFEAQDDYVDLWLAETIASIEEANAIAHVLKDSTKPCYYAFTLSDEIGETARLRSGESVIDAVEAILTKATLIKERDAIFFNCSIPEVMEQAIRDTTSVLKKHNRQLDIGAYANSFTPISQGHEANLTTQGSRDLSPEEYLVFAKKWHSLGATIIGGCCGIEPSHIKALAEWKNSLGEV</sequence>
<dbReference type="PANTHER" id="PTHR11103">
    <property type="entry name" value="SLR1189 PROTEIN"/>
    <property type="match status" value="1"/>
</dbReference>
<proteinExistence type="predicted"/>
<dbReference type="PROSITE" id="PS50970">
    <property type="entry name" value="HCY"/>
    <property type="match status" value="1"/>
</dbReference>
<feature type="binding site" evidence="4">
    <location>
        <position position="233"/>
    </location>
    <ligand>
        <name>Zn(2+)</name>
        <dbReference type="ChEBI" id="CHEBI:29105"/>
    </ligand>
</feature>
<keyword evidence="3 4" id="KW-0479">Metal-binding</keyword>
<dbReference type="EMBL" id="CP054301">
    <property type="protein sequence ID" value="QKK79374.1"/>
    <property type="molecule type" value="Genomic_DNA"/>
</dbReference>
<dbReference type="GO" id="GO:0009086">
    <property type="term" value="P:methionine biosynthetic process"/>
    <property type="evidence" value="ECO:0007669"/>
    <property type="project" value="InterPro"/>
</dbReference>
<keyword evidence="2 4" id="KW-0808">Transferase</keyword>
<dbReference type="Gene3D" id="3.20.20.330">
    <property type="entry name" value="Homocysteine-binding-like domain"/>
    <property type="match status" value="1"/>
</dbReference>
<evidence type="ECO:0000256" key="1">
    <source>
        <dbReference type="ARBA" id="ARBA00022603"/>
    </source>
</evidence>
<keyword evidence="1 4" id="KW-0489">Methyltransferase</keyword>
<name>A0A859CT35_9GAMM</name>
<dbReference type="KEGG" id="mpri:MP3633_0638"/>
<dbReference type="Pfam" id="PF02574">
    <property type="entry name" value="S-methyl_trans"/>
    <property type="match status" value="1"/>
</dbReference>
<feature type="binding site" evidence="3 4">
    <location>
        <position position="308"/>
    </location>
    <ligand>
        <name>Zn(2+)</name>
        <dbReference type="ChEBI" id="CHEBI:29105"/>
    </ligand>
</feature>
<evidence type="ECO:0000313" key="7">
    <source>
        <dbReference type="Proteomes" id="UP000509371"/>
    </source>
</evidence>
<dbReference type="Proteomes" id="UP000509371">
    <property type="component" value="Chromosome"/>
</dbReference>
<feature type="domain" description="Hcy-binding" evidence="5">
    <location>
        <begin position="10"/>
        <end position="323"/>
    </location>
</feature>
<reference evidence="6 7" key="1">
    <citation type="submission" date="2020-06" db="EMBL/GenBank/DDBJ databases">
        <authorList>
            <person name="Voronona O.L."/>
            <person name="Aksenova E.I."/>
            <person name="Kunda M.S."/>
            <person name="Semenov A.N."/>
            <person name="Ryzhova N."/>
        </authorList>
    </citation>
    <scope>NUCLEOTIDE SEQUENCE [LARGE SCALE GENOMIC DNA]</scope>
    <source>
        <strain evidence="6 7">MPKMM3633</strain>
    </source>
</reference>
<dbReference type="GO" id="GO:0008168">
    <property type="term" value="F:methyltransferase activity"/>
    <property type="evidence" value="ECO:0007669"/>
    <property type="project" value="UniProtKB-UniRule"/>
</dbReference>
<dbReference type="SUPFAM" id="SSF82282">
    <property type="entry name" value="Homocysteine S-methyltransferase"/>
    <property type="match status" value="1"/>
</dbReference>
<feature type="binding site" evidence="3 4">
    <location>
        <position position="309"/>
    </location>
    <ligand>
        <name>Zn(2+)</name>
        <dbReference type="ChEBI" id="CHEBI:29105"/>
    </ligand>
</feature>
<dbReference type="AlphaFoldDB" id="A0A859CT35"/>
<evidence type="ECO:0000313" key="6">
    <source>
        <dbReference type="EMBL" id="QKK79374.1"/>
    </source>
</evidence>
<gene>
    <name evidence="6" type="ORF">MP3633_0638</name>
</gene>
<keyword evidence="3 4" id="KW-0862">Zinc</keyword>
<dbReference type="GO" id="GO:0032259">
    <property type="term" value="P:methylation"/>
    <property type="evidence" value="ECO:0007669"/>
    <property type="project" value="UniProtKB-KW"/>
</dbReference>
<evidence type="ECO:0000256" key="2">
    <source>
        <dbReference type="ARBA" id="ARBA00022679"/>
    </source>
</evidence>
<dbReference type="PANTHER" id="PTHR11103:SF18">
    <property type="entry name" value="SLR1189 PROTEIN"/>
    <property type="match status" value="1"/>
</dbReference>
<accession>A0A859CT35</accession>
<comment type="cofactor">
    <cofactor evidence="3">
        <name>Zn(2+)</name>
        <dbReference type="ChEBI" id="CHEBI:29105"/>
    </cofactor>
    <text evidence="3">Binds 1 zinc ion per subunit.</text>
</comment>